<dbReference type="SUPFAM" id="SSF51306">
    <property type="entry name" value="LexA/Signal peptidase"/>
    <property type="match status" value="1"/>
</dbReference>
<keyword evidence="6" id="KW-1133">Transmembrane helix</keyword>
<keyword evidence="4 6" id="KW-0378">Hydrolase</keyword>
<comment type="similarity">
    <text evidence="2 6">Belongs to the peptidase S26 family.</text>
</comment>
<evidence type="ECO:0000259" key="7">
    <source>
        <dbReference type="Pfam" id="PF10502"/>
    </source>
</evidence>
<reference evidence="8 9" key="1">
    <citation type="journal article" date="2016" name="Nat. Commun.">
        <title>Thousands of microbial genomes shed light on interconnected biogeochemical processes in an aquifer system.</title>
        <authorList>
            <person name="Anantharaman K."/>
            <person name="Brown C.T."/>
            <person name="Hug L.A."/>
            <person name="Sharon I."/>
            <person name="Castelle C.J."/>
            <person name="Probst A.J."/>
            <person name="Thomas B.C."/>
            <person name="Singh A."/>
            <person name="Wilkins M.J."/>
            <person name="Karaoz U."/>
            <person name="Brodie E.L."/>
            <person name="Williams K.H."/>
            <person name="Hubbard S.S."/>
            <person name="Banfield J.F."/>
        </authorList>
    </citation>
    <scope>NUCLEOTIDE SEQUENCE [LARGE SCALE GENOMIC DNA]</scope>
</reference>
<dbReference type="NCBIfam" id="TIGR02227">
    <property type="entry name" value="sigpep_I_bact"/>
    <property type="match status" value="1"/>
</dbReference>
<dbReference type="Pfam" id="PF10502">
    <property type="entry name" value="Peptidase_S26"/>
    <property type="match status" value="1"/>
</dbReference>
<comment type="subcellular location">
    <subcellularLocation>
        <location evidence="6">Membrane</location>
        <topology evidence="6">Single-pass type II membrane protein</topology>
    </subcellularLocation>
</comment>
<dbReference type="PROSITE" id="PS00760">
    <property type="entry name" value="SPASE_I_2"/>
    <property type="match status" value="1"/>
</dbReference>
<organism evidence="8 9">
    <name type="scientific">Candidatus Roizmanbacteria bacterium RIFCSPHIGHO2_02_FULL_43_11</name>
    <dbReference type="NCBI Taxonomy" id="1802043"/>
    <lineage>
        <taxon>Bacteria</taxon>
        <taxon>Candidatus Roizmaniibacteriota</taxon>
    </lineage>
</organism>
<feature type="transmembrane region" description="Helical" evidence="6">
    <location>
        <begin position="6"/>
        <end position="22"/>
    </location>
</feature>
<gene>
    <name evidence="8" type="ORF">A3D08_02690</name>
</gene>
<dbReference type="GO" id="GO:0009003">
    <property type="term" value="F:signal peptidase activity"/>
    <property type="evidence" value="ECO:0007669"/>
    <property type="project" value="UniProtKB-EC"/>
</dbReference>
<dbReference type="PROSITE" id="PS00761">
    <property type="entry name" value="SPASE_I_3"/>
    <property type="match status" value="1"/>
</dbReference>
<dbReference type="InterPro" id="IPR019758">
    <property type="entry name" value="Pept_S26A_signal_pept_1_CS"/>
</dbReference>
<dbReference type="Gene3D" id="2.10.109.10">
    <property type="entry name" value="Umud Fragment, subunit A"/>
    <property type="match status" value="1"/>
</dbReference>
<evidence type="ECO:0000313" key="8">
    <source>
        <dbReference type="EMBL" id="OGK30182.1"/>
    </source>
</evidence>
<dbReference type="PANTHER" id="PTHR43390:SF1">
    <property type="entry name" value="CHLOROPLAST PROCESSING PEPTIDASE"/>
    <property type="match status" value="1"/>
</dbReference>
<dbReference type="GO" id="GO:0006465">
    <property type="term" value="P:signal peptide processing"/>
    <property type="evidence" value="ECO:0007669"/>
    <property type="project" value="InterPro"/>
</dbReference>
<keyword evidence="6" id="KW-0812">Transmembrane</keyword>
<feature type="active site" evidence="5">
    <location>
        <position position="74"/>
    </location>
</feature>
<dbReference type="InterPro" id="IPR036286">
    <property type="entry name" value="LexA/Signal_pep-like_sf"/>
</dbReference>
<dbReference type="InterPro" id="IPR019533">
    <property type="entry name" value="Peptidase_S26"/>
</dbReference>
<dbReference type="InterPro" id="IPR000223">
    <property type="entry name" value="Pept_S26A_signal_pept_1"/>
</dbReference>
<dbReference type="InterPro" id="IPR019757">
    <property type="entry name" value="Pept_S26A_signal_pept_1_Lys-AS"/>
</dbReference>
<protein>
    <recommendedName>
        <fullName evidence="3 6">Signal peptidase I</fullName>
        <ecNumber evidence="3 6">3.4.21.89</ecNumber>
    </recommendedName>
</protein>
<dbReference type="PANTHER" id="PTHR43390">
    <property type="entry name" value="SIGNAL PEPTIDASE I"/>
    <property type="match status" value="1"/>
</dbReference>
<accession>A0A1F7HHE2</accession>
<evidence type="ECO:0000256" key="2">
    <source>
        <dbReference type="ARBA" id="ARBA00009370"/>
    </source>
</evidence>
<keyword evidence="6" id="KW-0472">Membrane</keyword>
<dbReference type="PRINTS" id="PR00727">
    <property type="entry name" value="LEADERPTASE"/>
</dbReference>
<dbReference type="CDD" id="cd06530">
    <property type="entry name" value="S26_SPase_I"/>
    <property type="match status" value="1"/>
</dbReference>
<evidence type="ECO:0000256" key="5">
    <source>
        <dbReference type="PIRSR" id="PIRSR600223-1"/>
    </source>
</evidence>
<name>A0A1F7HHE2_9BACT</name>
<keyword evidence="6" id="KW-0645">Protease</keyword>
<comment type="catalytic activity">
    <reaction evidence="1 6">
        <text>Cleavage of hydrophobic, N-terminal signal or leader sequences from secreted and periplasmic proteins.</text>
        <dbReference type="EC" id="3.4.21.89"/>
    </reaction>
</comment>
<feature type="active site" evidence="5">
    <location>
        <position position="31"/>
    </location>
</feature>
<dbReference type="EMBL" id="MFZT01000033">
    <property type="protein sequence ID" value="OGK30182.1"/>
    <property type="molecule type" value="Genomic_DNA"/>
</dbReference>
<dbReference type="AlphaFoldDB" id="A0A1F7HHE2"/>
<feature type="domain" description="Peptidase S26" evidence="7">
    <location>
        <begin position="4"/>
        <end position="161"/>
    </location>
</feature>
<dbReference type="Proteomes" id="UP000178098">
    <property type="component" value="Unassembled WGS sequence"/>
</dbReference>
<evidence type="ECO:0000256" key="1">
    <source>
        <dbReference type="ARBA" id="ARBA00000677"/>
    </source>
</evidence>
<comment type="caution">
    <text evidence="8">The sequence shown here is derived from an EMBL/GenBank/DDBJ whole genome shotgun (WGS) entry which is preliminary data.</text>
</comment>
<evidence type="ECO:0000256" key="4">
    <source>
        <dbReference type="ARBA" id="ARBA00022801"/>
    </source>
</evidence>
<sequence length="175" mass="19814">MDILETVTFVGSIFIVVYLFVMQPNEVRGQSMDNTFRNGEYILTNKLAYKFGEPQQGDVVVFKSPEDKDIDFIKRIIGIPGDKIMIKNGQVIINGMALSETYILPPTYPLEGGYLQDGTEITVPENHLFVMGDNRPRSSDSRAFGPVPIQDIIGKVFFRYFPTHRIGTIGRLYNQ</sequence>
<dbReference type="GO" id="GO:0016020">
    <property type="term" value="C:membrane"/>
    <property type="evidence" value="ECO:0007669"/>
    <property type="project" value="UniProtKB-SubCell"/>
</dbReference>
<evidence type="ECO:0000256" key="3">
    <source>
        <dbReference type="ARBA" id="ARBA00013208"/>
    </source>
</evidence>
<dbReference type="EC" id="3.4.21.89" evidence="3 6"/>
<proteinExistence type="inferred from homology"/>
<dbReference type="GO" id="GO:0004252">
    <property type="term" value="F:serine-type endopeptidase activity"/>
    <property type="evidence" value="ECO:0007669"/>
    <property type="project" value="InterPro"/>
</dbReference>
<evidence type="ECO:0000313" key="9">
    <source>
        <dbReference type="Proteomes" id="UP000178098"/>
    </source>
</evidence>
<evidence type="ECO:0000256" key="6">
    <source>
        <dbReference type="RuleBase" id="RU362042"/>
    </source>
</evidence>